<sequence length="305" mass="33565">MKTRWTVLAALLWVSTATMAQAQSPKQPLEQWQTYATNPQIKMGDLGEHQAMAVFYRLDDVSDIPANVYINGHYQASLLPNTFSARAVCANKQTFGVALSRTDRFDDVNQGVYETLPVGDVAFFRVLQNAAGQVGLVRVPADVAKAELVNTQAVAQTVSRTPEAYALQCSTPVLQTMRLSANALFGFNQFAYEKIEPSAYRELAEISRKIQELGNERIQKIVVAGYTDPEGSDEYNRDLSQKRAAVIQAALREKGGVTAPIEAVGLGETELRVSDCAAKHVKDMKARQACNQPNRRVEITVIGQQ</sequence>
<reference evidence="7 8" key="1">
    <citation type="submission" date="2018-06" db="EMBL/GenBank/DDBJ databases">
        <authorList>
            <consortium name="Pathogen Informatics"/>
            <person name="Doyle S."/>
        </authorList>
    </citation>
    <scope>NUCLEOTIDE SEQUENCE [LARGE SCALE GENOMIC DNA]</scope>
    <source>
        <strain evidence="7 8">NCTC10283</strain>
    </source>
</reference>
<protein>
    <submittedName>
        <fullName evidence="7">Outer membrane protein class 4</fullName>
    </submittedName>
</protein>
<evidence type="ECO:0000313" key="8">
    <source>
        <dbReference type="Proteomes" id="UP000254209"/>
    </source>
</evidence>
<dbReference type="AlphaFoldDB" id="A0A376BWU3"/>
<dbReference type="Gene3D" id="3.30.1330.60">
    <property type="entry name" value="OmpA-like domain"/>
    <property type="match status" value="1"/>
</dbReference>
<dbReference type="PRINTS" id="PR01021">
    <property type="entry name" value="OMPADOMAIN"/>
</dbReference>
<keyword evidence="3" id="KW-0998">Cell outer membrane</keyword>
<evidence type="ECO:0000256" key="4">
    <source>
        <dbReference type="PROSITE-ProRule" id="PRU00473"/>
    </source>
</evidence>
<keyword evidence="2 4" id="KW-0472">Membrane</keyword>
<dbReference type="RefSeq" id="WP_034290862.1">
    <property type="nucleotide sequence ID" value="NZ_CP091519.2"/>
</dbReference>
<dbReference type="GO" id="GO:0009279">
    <property type="term" value="C:cell outer membrane"/>
    <property type="evidence" value="ECO:0007669"/>
    <property type="project" value="UniProtKB-SubCell"/>
</dbReference>
<evidence type="ECO:0000259" key="6">
    <source>
        <dbReference type="PROSITE" id="PS51123"/>
    </source>
</evidence>
<evidence type="ECO:0000256" key="3">
    <source>
        <dbReference type="ARBA" id="ARBA00023237"/>
    </source>
</evidence>
<dbReference type="PANTHER" id="PTHR30329">
    <property type="entry name" value="STATOR ELEMENT OF FLAGELLAR MOTOR COMPLEX"/>
    <property type="match status" value="1"/>
</dbReference>
<dbReference type="Pfam" id="PF00691">
    <property type="entry name" value="OmpA"/>
    <property type="match status" value="1"/>
</dbReference>
<evidence type="ECO:0000256" key="1">
    <source>
        <dbReference type="ARBA" id="ARBA00004442"/>
    </source>
</evidence>
<dbReference type="OrthoDB" id="5360144at2"/>
<name>A0A376BWU3_9NEIS</name>
<dbReference type="InterPro" id="IPR006665">
    <property type="entry name" value="OmpA-like"/>
</dbReference>
<feature type="signal peptide" evidence="5">
    <location>
        <begin position="1"/>
        <end position="22"/>
    </location>
</feature>
<dbReference type="CDD" id="cd07185">
    <property type="entry name" value="OmpA_C-like"/>
    <property type="match status" value="1"/>
</dbReference>
<dbReference type="PROSITE" id="PS51123">
    <property type="entry name" value="OMPA_2"/>
    <property type="match status" value="1"/>
</dbReference>
<accession>A0A376BWU3</accession>
<keyword evidence="8" id="KW-1185">Reference proteome</keyword>
<evidence type="ECO:0000256" key="5">
    <source>
        <dbReference type="SAM" id="SignalP"/>
    </source>
</evidence>
<organism evidence="7 8">
    <name type="scientific">Alysiella crassa</name>
    <dbReference type="NCBI Taxonomy" id="153491"/>
    <lineage>
        <taxon>Bacteria</taxon>
        <taxon>Pseudomonadati</taxon>
        <taxon>Pseudomonadota</taxon>
        <taxon>Betaproteobacteria</taxon>
        <taxon>Neisseriales</taxon>
        <taxon>Neisseriaceae</taxon>
        <taxon>Alysiella</taxon>
    </lineage>
</organism>
<evidence type="ECO:0000313" key="7">
    <source>
        <dbReference type="EMBL" id="SSY80834.1"/>
    </source>
</evidence>
<gene>
    <name evidence="7" type="primary">rmpM_2</name>
    <name evidence="7" type="ORF">NCTC10283_02396</name>
</gene>
<proteinExistence type="predicted"/>
<keyword evidence="5" id="KW-0732">Signal</keyword>
<evidence type="ECO:0000256" key="2">
    <source>
        <dbReference type="ARBA" id="ARBA00023136"/>
    </source>
</evidence>
<dbReference type="InterPro" id="IPR050330">
    <property type="entry name" value="Bact_OuterMem_StrucFunc"/>
</dbReference>
<dbReference type="InterPro" id="IPR006664">
    <property type="entry name" value="OMP_bac"/>
</dbReference>
<dbReference type="InterPro" id="IPR036737">
    <property type="entry name" value="OmpA-like_sf"/>
</dbReference>
<dbReference type="SUPFAM" id="SSF103088">
    <property type="entry name" value="OmpA-like"/>
    <property type="match status" value="1"/>
</dbReference>
<dbReference type="PANTHER" id="PTHR30329:SF21">
    <property type="entry name" value="LIPOPROTEIN YIAD-RELATED"/>
    <property type="match status" value="1"/>
</dbReference>
<comment type="subcellular location">
    <subcellularLocation>
        <location evidence="1">Cell outer membrane</location>
    </subcellularLocation>
</comment>
<dbReference type="STRING" id="1120980.GCA_000745955_00277"/>
<feature type="chain" id="PRO_5016845036" evidence="5">
    <location>
        <begin position="23"/>
        <end position="305"/>
    </location>
</feature>
<dbReference type="Proteomes" id="UP000254209">
    <property type="component" value="Unassembled WGS sequence"/>
</dbReference>
<feature type="domain" description="OmpA-like" evidence="6">
    <location>
        <begin position="172"/>
        <end position="305"/>
    </location>
</feature>
<dbReference type="EMBL" id="UFSO01000003">
    <property type="protein sequence ID" value="SSY80834.1"/>
    <property type="molecule type" value="Genomic_DNA"/>
</dbReference>